<evidence type="ECO:0000256" key="2">
    <source>
        <dbReference type="ARBA" id="ARBA00012528"/>
    </source>
</evidence>
<dbReference type="NCBIfam" id="TIGR00254">
    <property type="entry name" value="GGDEF"/>
    <property type="match status" value="1"/>
</dbReference>
<accession>I2PXD3</accession>
<dbReference type="AlphaFoldDB" id="I2PXD3"/>
<evidence type="ECO:0000256" key="3">
    <source>
        <dbReference type="ARBA" id="ARBA00022475"/>
    </source>
</evidence>
<evidence type="ECO:0000256" key="1">
    <source>
        <dbReference type="ARBA" id="ARBA00004651"/>
    </source>
</evidence>
<keyword evidence="5 8" id="KW-1133">Transmembrane helix</keyword>
<feature type="transmembrane region" description="Helical" evidence="8">
    <location>
        <begin position="279"/>
        <end position="298"/>
    </location>
</feature>
<evidence type="ECO:0000256" key="5">
    <source>
        <dbReference type="ARBA" id="ARBA00022989"/>
    </source>
</evidence>
<evidence type="ECO:0000313" key="11">
    <source>
        <dbReference type="EMBL" id="EIG52189.1"/>
    </source>
</evidence>
<dbReference type="GO" id="GO:0043709">
    <property type="term" value="P:cell adhesion involved in single-species biofilm formation"/>
    <property type="evidence" value="ECO:0007669"/>
    <property type="project" value="TreeGrafter"/>
</dbReference>
<dbReference type="InterPro" id="IPR003660">
    <property type="entry name" value="HAMP_dom"/>
</dbReference>
<dbReference type="Pfam" id="PF00990">
    <property type="entry name" value="GGDEF"/>
    <property type="match status" value="1"/>
</dbReference>
<dbReference type="SMART" id="SM00267">
    <property type="entry name" value="GGDEF"/>
    <property type="match status" value="1"/>
</dbReference>
<dbReference type="GO" id="GO:0007165">
    <property type="term" value="P:signal transduction"/>
    <property type="evidence" value="ECO:0007669"/>
    <property type="project" value="InterPro"/>
</dbReference>
<dbReference type="Gene3D" id="3.30.70.270">
    <property type="match status" value="1"/>
</dbReference>
<dbReference type="EC" id="2.7.7.65" evidence="2"/>
<dbReference type="GO" id="GO:0005886">
    <property type="term" value="C:plasma membrane"/>
    <property type="evidence" value="ECO:0007669"/>
    <property type="project" value="UniProtKB-SubCell"/>
</dbReference>
<dbReference type="InterPro" id="IPR000160">
    <property type="entry name" value="GGDEF_dom"/>
</dbReference>
<dbReference type="PROSITE" id="PS50887">
    <property type="entry name" value="GGDEF"/>
    <property type="match status" value="1"/>
</dbReference>
<dbReference type="STRING" id="596152.DesU5LDRAFT_0483"/>
<dbReference type="PANTHER" id="PTHR45138">
    <property type="entry name" value="REGULATORY COMPONENTS OF SENSORY TRANSDUCTION SYSTEM"/>
    <property type="match status" value="1"/>
</dbReference>
<feature type="domain" description="HAMP" evidence="9">
    <location>
        <begin position="302"/>
        <end position="358"/>
    </location>
</feature>
<evidence type="ECO:0000256" key="4">
    <source>
        <dbReference type="ARBA" id="ARBA00022692"/>
    </source>
</evidence>
<sequence>MRLKHLLGFDTLRGLIRFYTLLLVSLPLLLAALFFTFFQRGQVIEAEREQLAESLAQDRNIVRSWMSERFADVEFLARLGQAHTGDRSGLDGAFRDYMKTHRSVSAVAYVTADGWTAVDTGADTGVYLGDRDYFKAAKAGRPALVTGLIGRTSGKAICIFSAPVTDADGKFGGLVFIPVRLDVLDAWLREARADPSSGVILCDGEGRILAPTAAARADGDTGMSRVPPHLLAAGDTGFLFTDPAGREMIGAVVSLGLEGWRLVQAEPVSEVLAGYRRQALWVVLGTLAAIVLATPLVLRLCRNLERPLEILTGYARSLRSKGYDTTCPPDLGGPMPREIAELFEAFCAMAGEVRGHIEETERLSVLDALTGLYNRRFLFSGGAKLLDASARAGRPCTCLMLDVDHFKDINDSHGHRAGDQVLAHVAGRIAKAVRRSDLVARYGGEEFAVLLTGSDREHGVELAERIRQDLADAPCRVDDVFLPVTVSIGVAETREWVQFGESALDDVLARADKALYAAKAAGRDRVAAEEAD</sequence>
<dbReference type="Pfam" id="PF02743">
    <property type="entry name" value="dCache_1"/>
    <property type="match status" value="1"/>
</dbReference>
<dbReference type="Gene3D" id="6.10.340.10">
    <property type="match status" value="1"/>
</dbReference>
<protein>
    <recommendedName>
        <fullName evidence="2">diguanylate cyclase</fullName>
        <ecNumber evidence="2">2.7.7.65</ecNumber>
    </recommendedName>
</protein>
<dbReference type="InterPro" id="IPR043128">
    <property type="entry name" value="Rev_trsase/Diguanyl_cyclase"/>
</dbReference>
<evidence type="ECO:0000256" key="8">
    <source>
        <dbReference type="SAM" id="Phobius"/>
    </source>
</evidence>
<evidence type="ECO:0000256" key="6">
    <source>
        <dbReference type="ARBA" id="ARBA00023136"/>
    </source>
</evidence>
<feature type="domain" description="GGDEF" evidence="10">
    <location>
        <begin position="394"/>
        <end position="531"/>
    </location>
</feature>
<dbReference type="CDD" id="cd01949">
    <property type="entry name" value="GGDEF"/>
    <property type="match status" value="1"/>
</dbReference>
<dbReference type="CDD" id="cd12914">
    <property type="entry name" value="PDC1_DGC_like"/>
    <property type="match status" value="1"/>
</dbReference>
<dbReference type="EMBL" id="JH600068">
    <property type="protein sequence ID" value="EIG52189.1"/>
    <property type="molecule type" value="Genomic_DNA"/>
</dbReference>
<dbReference type="GO" id="GO:0052621">
    <property type="term" value="F:diguanylate cyclase activity"/>
    <property type="evidence" value="ECO:0007669"/>
    <property type="project" value="UniProtKB-EC"/>
</dbReference>
<name>I2PXD3_9BACT</name>
<dbReference type="InterPro" id="IPR029787">
    <property type="entry name" value="Nucleotide_cyclase"/>
</dbReference>
<proteinExistence type="predicted"/>
<dbReference type="Gene3D" id="3.30.450.20">
    <property type="entry name" value="PAS domain"/>
    <property type="match status" value="1"/>
</dbReference>
<comment type="subcellular location">
    <subcellularLocation>
        <location evidence="1">Cell membrane</location>
        <topology evidence="1">Multi-pass membrane protein</topology>
    </subcellularLocation>
</comment>
<dbReference type="PANTHER" id="PTHR45138:SF9">
    <property type="entry name" value="DIGUANYLATE CYCLASE DGCM-RELATED"/>
    <property type="match status" value="1"/>
</dbReference>
<keyword evidence="6 8" id="KW-0472">Membrane</keyword>
<dbReference type="SMART" id="SM00304">
    <property type="entry name" value="HAMP"/>
    <property type="match status" value="1"/>
</dbReference>
<dbReference type="OrthoDB" id="9813903at2"/>
<dbReference type="InterPro" id="IPR033479">
    <property type="entry name" value="dCache_1"/>
</dbReference>
<dbReference type="InterPro" id="IPR050469">
    <property type="entry name" value="Diguanylate_Cyclase"/>
</dbReference>
<dbReference type="eggNOG" id="COG3706">
    <property type="taxonomic scope" value="Bacteria"/>
</dbReference>
<comment type="catalytic activity">
    <reaction evidence="7">
        <text>2 GTP = 3',3'-c-di-GMP + 2 diphosphate</text>
        <dbReference type="Rhea" id="RHEA:24898"/>
        <dbReference type="ChEBI" id="CHEBI:33019"/>
        <dbReference type="ChEBI" id="CHEBI:37565"/>
        <dbReference type="ChEBI" id="CHEBI:58805"/>
        <dbReference type="EC" id="2.7.7.65"/>
    </reaction>
</comment>
<keyword evidence="4 8" id="KW-0812">Transmembrane</keyword>
<gene>
    <name evidence="11" type="ORF">DesU5LDRAFT_0483</name>
</gene>
<evidence type="ECO:0000259" key="9">
    <source>
        <dbReference type="PROSITE" id="PS50885"/>
    </source>
</evidence>
<dbReference type="GO" id="GO:1902201">
    <property type="term" value="P:negative regulation of bacterial-type flagellum-dependent cell motility"/>
    <property type="evidence" value="ECO:0007669"/>
    <property type="project" value="TreeGrafter"/>
</dbReference>
<organism evidence="11">
    <name type="scientific">Desulfovibrio sp. U5L</name>
    <dbReference type="NCBI Taxonomy" id="596152"/>
    <lineage>
        <taxon>Bacteria</taxon>
        <taxon>Pseudomonadati</taxon>
        <taxon>Thermodesulfobacteriota</taxon>
        <taxon>Desulfovibrionia</taxon>
        <taxon>Desulfovibrionales</taxon>
        <taxon>Desulfovibrionaceae</taxon>
        <taxon>Desulfovibrio</taxon>
    </lineage>
</organism>
<dbReference type="SUPFAM" id="SSF55073">
    <property type="entry name" value="Nucleotide cyclase"/>
    <property type="match status" value="1"/>
</dbReference>
<dbReference type="FunFam" id="3.30.70.270:FF:000001">
    <property type="entry name" value="Diguanylate cyclase domain protein"/>
    <property type="match status" value="1"/>
</dbReference>
<keyword evidence="3" id="KW-1003">Cell membrane</keyword>
<dbReference type="HOGENOM" id="CLU_000445_134_4_7"/>
<reference evidence="11" key="1">
    <citation type="submission" date="2011-11" db="EMBL/GenBank/DDBJ databases">
        <title>Improved High-Quality Draft sequence of Desulfovibrio sp. U5L.</title>
        <authorList>
            <consortium name="US DOE Joint Genome Institute"/>
            <person name="Lucas S."/>
            <person name="Han J."/>
            <person name="Lapidus A."/>
            <person name="Cheng J.-F."/>
            <person name="Goodwin L."/>
            <person name="Pitluck S."/>
            <person name="Peters L."/>
            <person name="Ovchinnikova G."/>
            <person name="Held B."/>
            <person name="Detter J.C."/>
            <person name="Han C."/>
            <person name="Tapia R."/>
            <person name="Land M."/>
            <person name="Hauser L."/>
            <person name="Kyrpides N."/>
            <person name="Ivanova N."/>
            <person name="Pagani I."/>
            <person name="Gabster J."/>
            <person name="Walker C."/>
            <person name="Stolyar S."/>
            <person name="Stahl D."/>
            <person name="Arkin A."/>
            <person name="Dehal P."/>
            <person name="Hazen T."/>
            <person name="Woyke T."/>
        </authorList>
    </citation>
    <scope>NUCLEOTIDE SEQUENCE [LARGE SCALE GENOMIC DNA]</scope>
    <source>
        <strain evidence="11">U5L</strain>
    </source>
</reference>
<evidence type="ECO:0000259" key="10">
    <source>
        <dbReference type="PROSITE" id="PS50887"/>
    </source>
</evidence>
<feature type="transmembrane region" description="Helical" evidence="8">
    <location>
        <begin position="16"/>
        <end position="38"/>
    </location>
</feature>
<evidence type="ECO:0000256" key="7">
    <source>
        <dbReference type="ARBA" id="ARBA00034247"/>
    </source>
</evidence>
<dbReference type="PROSITE" id="PS50885">
    <property type="entry name" value="HAMP"/>
    <property type="match status" value="1"/>
</dbReference>